<organism evidence="1 2">
    <name type="scientific">Mycena venus</name>
    <dbReference type="NCBI Taxonomy" id="2733690"/>
    <lineage>
        <taxon>Eukaryota</taxon>
        <taxon>Fungi</taxon>
        <taxon>Dikarya</taxon>
        <taxon>Basidiomycota</taxon>
        <taxon>Agaricomycotina</taxon>
        <taxon>Agaricomycetes</taxon>
        <taxon>Agaricomycetidae</taxon>
        <taxon>Agaricales</taxon>
        <taxon>Marasmiineae</taxon>
        <taxon>Mycenaceae</taxon>
        <taxon>Mycena</taxon>
    </lineage>
</organism>
<keyword evidence="2" id="KW-1185">Reference proteome</keyword>
<evidence type="ECO:0000313" key="2">
    <source>
        <dbReference type="Proteomes" id="UP000620124"/>
    </source>
</evidence>
<reference evidence="1" key="1">
    <citation type="submission" date="2020-05" db="EMBL/GenBank/DDBJ databases">
        <title>Mycena genomes resolve the evolution of fungal bioluminescence.</title>
        <authorList>
            <person name="Tsai I.J."/>
        </authorList>
    </citation>
    <scope>NUCLEOTIDE SEQUENCE</scope>
    <source>
        <strain evidence="1">CCC161011</strain>
    </source>
</reference>
<accession>A0A8H6Z280</accession>
<dbReference type="AlphaFoldDB" id="A0A8H6Z280"/>
<name>A0A8H6Z280_9AGAR</name>
<proteinExistence type="predicted"/>
<evidence type="ECO:0000313" key="1">
    <source>
        <dbReference type="EMBL" id="KAF7369482.1"/>
    </source>
</evidence>
<comment type="caution">
    <text evidence="1">The sequence shown here is derived from an EMBL/GenBank/DDBJ whole genome shotgun (WGS) entry which is preliminary data.</text>
</comment>
<dbReference type="EMBL" id="JACAZI010000002">
    <property type="protein sequence ID" value="KAF7369482.1"/>
    <property type="molecule type" value="Genomic_DNA"/>
</dbReference>
<gene>
    <name evidence="1" type="ORF">MVEN_00277900</name>
</gene>
<dbReference type="OrthoDB" id="3070099at2759"/>
<sequence length="107" mass="12135">MLPLELERDIFELCALSWPISIPKLMLVARCVKEWVEPLLYRIIALGPYGTVTGNPCFTDNIISSAIHQKPPTFFHSAVRHLMLIAHGTSDVDYEMVLSFYGDLEDL</sequence>
<protein>
    <submittedName>
        <fullName evidence="1">Uncharacterized protein</fullName>
    </submittedName>
</protein>
<dbReference type="Proteomes" id="UP000620124">
    <property type="component" value="Unassembled WGS sequence"/>
</dbReference>